<gene>
    <name evidence="2" type="ORF">R3W88_031445</name>
</gene>
<dbReference type="PANTHER" id="PTHR37610:SF85">
    <property type="entry name" value="REVERSE TRANSCRIPTASE DOMAIN-CONTAINING PROTEIN"/>
    <property type="match status" value="1"/>
</dbReference>
<comment type="caution">
    <text evidence="2">The sequence shown here is derived from an EMBL/GenBank/DDBJ whole genome shotgun (WGS) entry which is preliminary data.</text>
</comment>
<dbReference type="Pfam" id="PF14244">
    <property type="entry name" value="Retrotran_gag_3"/>
    <property type="match status" value="1"/>
</dbReference>
<evidence type="ECO:0000259" key="1">
    <source>
        <dbReference type="Pfam" id="PF14244"/>
    </source>
</evidence>
<evidence type="ECO:0000313" key="3">
    <source>
        <dbReference type="Proteomes" id="UP001311915"/>
    </source>
</evidence>
<dbReference type="PANTHER" id="PTHR37610">
    <property type="entry name" value="CCHC-TYPE DOMAIN-CONTAINING PROTEIN"/>
    <property type="match status" value="1"/>
</dbReference>
<accession>A0AAV9LLY0</accession>
<protein>
    <recommendedName>
        <fullName evidence="1">Retrotransposon Copia-like N-terminal domain-containing protein</fullName>
    </recommendedName>
</protein>
<sequence length="73" mass="8010">MAELTVATLKHHHPLYLQSSDTPGIALHTVKLTGPENYGLWSRSMRLALLVKDKLGFVDGTCLKSTYKGNLAT</sequence>
<dbReference type="Proteomes" id="UP001311915">
    <property type="component" value="Unassembled WGS sequence"/>
</dbReference>
<keyword evidence="3" id="KW-1185">Reference proteome</keyword>
<proteinExistence type="predicted"/>
<dbReference type="EMBL" id="JAWPEI010000005">
    <property type="protein sequence ID" value="KAK4726528.1"/>
    <property type="molecule type" value="Genomic_DNA"/>
</dbReference>
<dbReference type="AlphaFoldDB" id="A0AAV9LLY0"/>
<reference evidence="2 3" key="1">
    <citation type="submission" date="2023-10" db="EMBL/GenBank/DDBJ databases">
        <title>Genome-Wide Identification Analysis in wild type Solanum Pinnatisectum Reveals Some Genes Defensing Phytophthora Infestans.</title>
        <authorList>
            <person name="Sun C."/>
        </authorList>
    </citation>
    <scope>NUCLEOTIDE SEQUENCE [LARGE SCALE GENOMIC DNA]</scope>
    <source>
        <strain evidence="2">LQN</strain>
        <tissue evidence="2">Leaf</tissue>
    </source>
</reference>
<organism evidence="2 3">
    <name type="scientific">Solanum pinnatisectum</name>
    <name type="common">tansyleaf nightshade</name>
    <dbReference type="NCBI Taxonomy" id="50273"/>
    <lineage>
        <taxon>Eukaryota</taxon>
        <taxon>Viridiplantae</taxon>
        <taxon>Streptophyta</taxon>
        <taxon>Embryophyta</taxon>
        <taxon>Tracheophyta</taxon>
        <taxon>Spermatophyta</taxon>
        <taxon>Magnoliopsida</taxon>
        <taxon>eudicotyledons</taxon>
        <taxon>Gunneridae</taxon>
        <taxon>Pentapetalae</taxon>
        <taxon>asterids</taxon>
        <taxon>lamiids</taxon>
        <taxon>Solanales</taxon>
        <taxon>Solanaceae</taxon>
        <taxon>Solanoideae</taxon>
        <taxon>Solaneae</taxon>
        <taxon>Solanum</taxon>
    </lineage>
</organism>
<feature type="domain" description="Retrotransposon Copia-like N-terminal" evidence="1">
    <location>
        <begin position="19"/>
        <end position="63"/>
    </location>
</feature>
<evidence type="ECO:0000313" key="2">
    <source>
        <dbReference type="EMBL" id="KAK4726528.1"/>
    </source>
</evidence>
<dbReference type="InterPro" id="IPR029472">
    <property type="entry name" value="Copia-like_N"/>
</dbReference>
<name>A0AAV9LLY0_9SOLN</name>